<keyword evidence="4" id="KW-0804">Transcription</keyword>
<gene>
    <name evidence="8" type="ORF">ENS29_14720</name>
</gene>
<dbReference type="GO" id="GO:0000160">
    <property type="term" value="P:phosphorelay signal transduction system"/>
    <property type="evidence" value="ECO:0007669"/>
    <property type="project" value="InterPro"/>
</dbReference>
<evidence type="ECO:0000259" key="6">
    <source>
        <dbReference type="PROSITE" id="PS50045"/>
    </source>
</evidence>
<dbReference type="Pfam" id="PF02954">
    <property type="entry name" value="HTH_8"/>
    <property type="match status" value="1"/>
</dbReference>
<dbReference type="InterPro" id="IPR009057">
    <property type="entry name" value="Homeodomain-like_sf"/>
</dbReference>
<dbReference type="InterPro" id="IPR011006">
    <property type="entry name" value="CheY-like_superfamily"/>
</dbReference>
<dbReference type="InterPro" id="IPR001789">
    <property type="entry name" value="Sig_transdc_resp-reg_receiver"/>
</dbReference>
<dbReference type="GO" id="GO:0005524">
    <property type="term" value="F:ATP binding"/>
    <property type="evidence" value="ECO:0007669"/>
    <property type="project" value="UniProtKB-KW"/>
</dbReference>
<evidence type="ECO:0000256" key="3">
    <source>
        <dbReference type="ARBA" id="ARBA00023015"/>
    </source>
</evidence>
<dbReference type="Gene3D" id="3.40.50.2300">
    <property type="match status" value="1"/>
</dbReference>
<keyword evidence="2" id="KW-0067">ATP-binding</keyword>
<feature type="modified residue" description="4-aspartylphosphate" evidence="5">
    <location>
        <position position="55"/>
    </location>
</feature>
<keyword evidence="1" id="KW-0547">Nucleotide-binding</keyword>
<dbReference type="PANTHER" id="PTHR32071:SF13">
    <property type="entry name" value="RESPONSE REGULATOR HSFA"/>
    <property type="match status" value="1"/>
</dbReference>
<dbReference type="InterPro" id="IPR002078">
    <property type="entry name" value="Sigma_54_int"/>
</dbReference>
<dbReference type="PANTHER" id="PTHR32071">
    <property type="entry name" value="TRANSCRIPTIONAL REGULATORY PROTEIN"/>
    <property type="match status" value="1"/>
</dbReference>
<dbReference type="AlphaFoldDB" id="A0A7C4W7E7"/>
<keyword evidence="5" id="KW-0597">Phosphoprotein</keyword>
<dbReference type="InterPro" id="IPR002197">
    <property type="entry name" value="HTH_Fis"/>
</dbReference>
<organism evidence="8">
    <name type="scientific">Desulfatirhabdium butyrativorans</name>
    <dbReference type="NCBI Taxonomy" id="340467"/>
    <lineage>
        <taxon>Bacteria</taxon>
        <taxon>Pseudomonadati</taxon>
        <taxon>Thermodesulfobacteriota</taxon>
        <taxon>Desulfobacteria</taxon>
        <taxon>Desulfobacterales</taxon>
        <taxon>Desulfatirhabdiaceae</taxon>
        <taxon>Desulfatirhabdium</taxon>
    </lineage>
</organism>
<dbReference type="InterPro" id="IPR058031">
    <property type="entry name" value="AAA_lid_NorR"/>
</dbReference>
<dbReference type="GO" id="GO:0043565">
    <property type="term" value="F:sequence-specific DNA binding"/>
    <property type="evidence" value="ECO:0007669"/>
    <property type="project" value="InterPro"/>
</dbReference>
<reference evidence="8" key="1">
    <citation type="journal article" date="2020" name="mSystems">
        <title>Genome- and Community-Level Interaction Insights into Carbon Utilization and Element Cycling Functions of Hydrothermarchaeota in Hydrothermal Sediment.</title>
        <authorList>
            <person name="Zhou Z."/>
            <person name="Liu Y."/>
            <person name="Xu W."/>
            <person name="Pan J."/>
            <person name="Luo Z.H."/>
            <person name="Li M."/>
        </authorList>
    </citation>
    <scope>NUCLEOTIDE SEQUENCE [LARGE SCALE GENOMIC DNA]</scope>
    <source>
        <strain evidence="8">SpSt-477</strain>
    </source>
</reference>
<comment type="caution">
    <text evidence="8">The sequence shown here is derived from an EMBL/GenBank/DDBJ whole genome shotgun (WGS) entry which is preliminary data.</text>
</comment>
<dbReference type="SUPFAM" id="SSF52172">
    <property type="entry name" value="CheY-like"/>
    <property type="match status" value="1"/>
</dbReference>
<proteinExistence type="predicted"/>
<name>A0A7C4W7E7_9BACT</name>
<dbReference type="InterPro" id="IPR025662">
    <property type="entry name" value="Sigma_54_int_dom_ATP-bd_1"/>
</dbReference>
<dbReference type="SUPFAM" id="SSF46689">
    <property type="entry name" value="Homeodomain-like"/>
    <property type="match status" value="1"/>
</dbReference>
<dbReference type="SMART" id="SM00448">
    <property type="entry name" value="REC"/>
    <property type="match status" value="1"/>
</dbReference>
<keyword evidence="3" id="KW-0805">Transcription regulation</keyword>
<sequence length="458" mass="51474">MQSRILIVDDEIDFLESLERGLSLVGFRNVRTFNDPRNAADIFYRKEPVDIALLDISMPGMSGVELLDMIKTTSPTTECIMITALDEARSAVTCLQKGAFDYRIKPIELDDLVDVIYKALEKKNLLAIQYLGKQKTLPVLNHPDAFSAIITRSPMMQRLMKEAELHAESDVPILITGETGTGKELLAQAIHLASSRAKKPFTPINMSALSPTLFEAEFYGHTKGAFTGAGQERKGYLEETAGGTLFLDEIGSLPLEFQGKLLRVLQERQYYKLGSSRSRYVDVRFIAATNVDLEKLQQEDGFRKDLFYRLCGAWLVLPPLRERMDDLSLLIERFLLDAGSTTRIQDIDSTVWDILRAYSFPGNIRELRSIVFHAANLSRGGRITVHHLPGYVLAGVSQTDITGGRKPFSQTVLPLAEVEKRHILDVYHQTGKNKFQTAHLLDVGLNTLRRKLKLYGVD</sequence>
<evidence type="ECO:0000256" key="5">
    <source>
        <dbReference type="PROSITE-ProRule" id="PRU00169"/>
    </source>
</evidence>
<dbReference type="Gene3D" id="1.10.10.60">
    <property type="entry name" value="Homeodomain-like"/>
    <property type="match status" value="1"/>
</dbReference>
<feature type="domain" description="Response regulatory" evidence="7">
    <location>
        <begin position="4"/>
        <end position="120"/>
    </location>
</feature>
<dbReference type="PROSITE" id="PS00675">
    <property type="entry name" value="SIGMA54_INTERACT_1"/>
    <property type="match status" value="1"/>
</dbReference>
<dbReference type="Gene3D" id="3.40.50.300">
    <property type="entry name" value="P-loop containing nucleotide triphosphate hydrolases"/>
    <property type="match status" value="1"/>
</dbReference>
<feature type="domain" description="Sigma-54 factor interaction" evidence="6">
    <location>
        <begin position="149"/>
        <end position="376"/>
    </location>
</feature>
<protein>
    <submittedName>
        <fullName evidence="8">Sigma-54-dependent Fis family transcriptional regulator</fullName>
    </submittedName>
</protein>
<dbReference type="Pfam" id="PF00072">
    <property type="entry name" value="Response_reg"/>
    <property type="match status" value="1"/>
</dbReference>
<dbReference type="Pfam" id="PF25601">
    <property type="entry name" value="AAA_lid_14"/>
    <property type="match status" value="1"/>
</dbReference>
<dbReference type="CDD" id="cd00009">
    <property type="entry name" value="AAA"/>
    <property type="match status" value="1"/>
</dbReference>
<evidence type="ECO:0000313" key="8">
    <source>
        <dbReference type="EMBL" id="HGU34077.1"/>
    </source>
</evidence>
<dbReference type="InterPro" id="IPR003593">
    <property type="entry name" value="AAA+_ATPase"/>
</dbReference>
<evidence type="ECO:0000259" key="7">
    <source>
        <dbReference type="PROSITE" id="PS50110"/>
    </source>
</evidence>
<dbReference type="Pfam" id="PF00158">
    <property type="entry name" value="Sigma54_activat"/>
    <property type="match status" value="1"/>
</dbReference>
<dbReference type="SMART" id="SM00382">
    <property type="entry name" value="AAA"/>
    <property type="match status" value="1"/>
</dbReference>
<dbReference type="SUPFAM" id="SSF52540">
    <property type="entry name" value="P-loop containing nucleoside triphosphate hydrolases"/>
    <property type="match status" value="1"/>
</dbReference>
<dbReference type="Gene3D" id="1.10.8.60">
    <property type="match status" value="1"/>
</dbReference>
<evidence type="ECO:0000256" key="2">
    <source>
        <dbReference type="ARBA" id="ARBA00022840"/>
    </source>
</evidence>
<accession>A0A7C4W7E7</accession>
<evidence type="ECO:0000256" key="4">
    <source>
        <dbReference type="ARBA" id="ARBA00023163"/>
    </source>
</evidence>
<dbReference type="PROSITE" id="PS50110">
    <property type="entry name" value="RESPONSE_REGULATORY"/>
    <property type="match status" value="1"/>
</dbReference>
<dbReference type="FunFam" id="3.40.50.300:FF:000006">
    <property type="entry name" value="DNA-binding transcriptional regulator NtrC"/>
    <property type="match status" value="1"/>
</dbReference>
<evidence type="ECO:0000256" key="1">
    <source>
        <dbReference type="ARBA" id="ARBA00022741"/>
    </source>
</evidence>
<dbReference type="InterPro" id="IPR027417">
    <property type="entry name" value="P-loop_NTPase"/>
</dbReference>
<dbReference type="PROSITE" id="PS50045">
    <property type="entry name" value="SIGMA54_INTERACT_4"/>
    <property type="match status" value="1"/>
</dbReference>
<dbReference type="EMBL" id="DSUH01000336">
    <property type="protein sequence ID" value="HGU34077.1"/>
    <property type="molecule type" value="Genomic_DNA"/>
</dbReference>
<dbReference type="GO" id="GO:0006355">
    <property type="term" value="P:regulation of DNA-templated transcription"/>
    <property type="evidence" value="ECO:0007669"/>
    <property type="project" value="InterPro"/>
</dbReference>